<dbReference type="Proteomes" id="UP000261811">
    <property type="component" value="Unassembled WGS sequence"/>
</dbReference>
<evidence type="ECO:0000259" key="8">
    <source>
        <dbReference type="Pfam" id="PF01435"/>
    </source>
</evidence>
<accession>A0A372JL62</accession>
<dbReference type="AlphaFoldDB" id="A0A372JL62"/>
<dbReference type="GO" id="GO:0046872">
    <property type="term" value="F:metal ion binding"/>
    <property type="evidence" value="ECO:0007669"/>
    <property type="project" value="UniProtKB-KW"/>
</dbReference>
<evidence type="ECO:0000256" key="6">
    <source>
        <dbReference type="RuleBase" id="RU003983"/>
    </source>
</evidence>
<evidence type="ECO:0000256" key="1">
    <source>
        <dbReference type="ARBA" id="ARBA00022670"/>
    </source>
</evidence>
<gene>
    <name evidence="9" type="ORF">DZF91_15870</name>
</gene>
<dbReference type="Pfam" id="PF01435">
    <property type="entry name" value="Peptidase_M48"/>
    <property type="match status" value="1"/>
</dbReference>
<protein>
    <submittedName>
        <fullName evidence="9">M48 family peptidase</fullName>
    </submittedName>
</protein>
<dbReference type="InterPro" id="IPR001915">
    <property type="entry name" value="Peptidase_M48"/>
</dbReference>
<keyword evidence="4 6" id="KW-0862">Zinc</keyword>
<keyword evidence="5 6" id="KW-0482">Metalloprotease</keyword>
<evidence type="ECO:0000256" key="7">
    <source>
        <dbReference type="SAM" id="MobiDB-lite"/>
    </source>
</evidence>
<organism evidence="9 10">
    <name type="scientific">Actinomadura logoneensis</name>
    <dbReference type="NCBI Taxonomy" id="2293572"/>
    <lineage>
        <taxon>Bacteria</taxon>
        <taxon>Bacillati</taxon>
        <taxon>Actinomycetota</taxon>
        <taxon>Actinomycetes</taxon>
        <taxon>Streptosporangiales</taxon>
        <taxon>Thermomonosporaceae</taxon>
        <taxon>Actinomadura</taxon>
    </lineage>
</organism>
<feature type="domain" description="Peptidase M48" evidence="8">
    <location>
        <begin position="24"/>
        <end position="113"/>
    </location>
</feature>
<comment type="caution">
    <text evidence="9">The sequence shown here is derived from an EMBL/GenBank/DDBJ whole genome shotgun (WGS) entry which is preliminary data.</text>
</comment>
<evidence type="ECO:0000256" key="3">
    <source>
        <dbReference type="ARBA" id="ARBA00022801"/>
    </source>
</evidence>
<proteinExistence type="inferred from homology"/>
<dbReference type="GO" id="GO:0006508">
    <property type="term" value="P:proteolysis"/>
    <property type="evidence" value="ECO:0007669"/>
    <property type="project" value="UniProtKB-KW"/>
</dbReference>
<feature type="region of interest" description="Disordered" evidence="7">
    <location>
        <begin position="1"/>
        <end position="23"/>
    </location>
</feature>
<keyword evidence="3 6" id="KW-0378">Hydrolase</keyword>
<evidence type="ECO:0000256" key="5">
    <source>
        <dbReference type="ARBA" id="ARBA00023049"/>
    </source>
</evidence>
<dbReference type="EMBL" id="QURH01000268">
    <property type="protein sequence ID" value="RFU40669.1"/>
    <property type="molecule type" value="Genomic_DNA"/>
</dbReference>
<sequence length="128" mass="13974">PPASRRPTGAEAADDPSARDRGAGDPRALALVLALVAVATQLETPVQNLVSRRIEARADAHALDLTRDPRTFATMQRELSVRNISTLTPDVVETQLWSDHPTGPERIAMARDWARTHHVPEPPPLARP</sequence>
<evidence type="ECO:0000256" key="4">
    <source>
        <dbReference type="ARBA" id="ARBA00022833"/>
    </source>
</evidence>
<comment type="similarity">
    <text evidence="6">Belongs to the peptidase M48 family.</text>
</comment>
<keyword evidence="10" id="KW-1185">Reference proteome</keyword>
<evidence type="ECO:0000256" key="2">
    <source>
        <dbReference type="ARBA" id="ARBA00022723"/>
    </source>
</evidence>
<evidence type="ECO:0000313" key="9">
    <source>
        <dbReference type="EMBL" id="RFU40669.1"/>
    </source>
</evidence>
<reference evidence="9 10" key="1">
    <citation type="submission" date="2018-08" db="EMBL/GenBank/DDBJ databases">
        <title>Actinomadura jelena sp. nov., a novel Actinomycete isolated from soil in Chad.</title>
        <authorList>
            <person name="Shi L."/>
        </authorList>
    </citation>
    <scope>NUCLEOTIDE SEQUENCE [LARGE SCALE GENOMIC DNA]</scope>
    <source>
        <strain evidence="9 10">NEAU-G17</strain>
    </source>
</reference>
<keyword evidence="1 6" id="KW-0645">Protease</keyword>
<keyword evidence="2" id="KW-0479">Metal-binding</keyword>
<evidence type="ECO:0000313" key="10">
    <source>
        <dbReference type="Proteomes" id="UP000261811"/>
    </source>
</evidence>
<name>A0A372JL62_9ACTN</name>
<feature type="non-terminal residue" evidence="9">
    <location>
        <position position="1"/>
    </location>
</feature>
<dbReference type="GO" id="GO:0004222">
    <property type="term" value="F:metalloendopeptidase activity"/>
    <property type="evidence" value="ECO:0007669"/>
    <property type="project" value="InterPro"/>
</dbReference>
<dbReference type="OrthoDB" id="9781930at2"/>
<comment type="cofactor">
    <cofactor evidence="6">
        <name>Zn(2+)</name>
        <dbReference type="ChEBI" id="CHEBI:29105"/>
    </cofactor>
    <text evidence="6">Binds 1 zinc ion per subunit.</text>
</comment>
<dbReference type="RefSeq" id="WP_147341169.1">
    <property type="nucleotide sequence ID" value="NZ_QURH01000268.1"/>
</dbReference>